<accession>A0A0B2UC87</accession>
<proteinExistence type="predicted"/>
<protein>
    <recommendedName>
        <fullName evidence="2">DUF2147 domain-containing protein</fullName>
    </recommendedName>
</protein>
<comment type="caution">
    <text evidence="3">The sequence shown here is derived from an EMBL/GenBank/DDBJ whole genome shotgun (WGS) entry which is preliminary data.</text>
</comment>
<dbReference type="InterPro" id="IPR019223">
    <property type="entry name" value="DUF2147"/>
</dbReference>
<dbReference type="PANTHER" id="PTHR36919:SF3">
    <property type="entry name" value="BLL5882 PROTEIN"/>
    <property type="match status" value="1"/>
</dbReference>
<dbReference type="AlphaFoldDB" id="A0A0B2UC87"/>
<sequence>MKKYLFLLLLSFYSIHSFASDKLHGSVWKTIDDATNQPRALVRFSEDKNGNLSANIEKILVPNEANKCTMCEGPFKNKSLIGLTIVKNLKSSGQNKYANGSILDPQSGKTYRFSATISPDGAKLIARGYIGISAIGRNQTWYRIK</sequence>
<dbReference type="Proteomes" id="UP000031012">
    <property type="component" value="Unassembled WGS sequence"/>
</dbReference>
<feature type="signal peptide" evidence="1">
    <location>
        <begin position="1"/>
        <end position="19"/>
    </location>
</feature>
<feature type="chain" id="PRO_5002077165" description="DUF2147 domain-containing protein" evidence="1">
    <location>
        <begin position="20"/>
        <end position="145"/>
    </location>
</feature>
<evidence type="ECO:0000256" key="1">
    <source>
        <dbReference type="SAM" id="SignalP"/>
    </source>
</evidence>
<organism evidence="3 4">
    <name type="scientific">Acinetobacter oleivorans</name>
    <dbReference type="NCBI Taxonomy" id="1148157"/>
    <lineage>
        <taxon>Bacteria</taxon>
        <taxon>Pseudomonadati</taxon>
        <taxon>Pseudomonadota</taxon>
        <taxon>Gammaproteobacteria</taxon>
        <taxon>Moraxellales</taxon>
        <taxon>Moraxellaceae</taxon>
        <taxon>Acinetobacter</taxon>
    </lineage>
</organism>
<dbReference type="EMBL" id="JHQK01000007">
    <property type="protein sequence ID" value="KHN66824.1"/>
    <property type="molecule type" value="Genomic_DNA"/>
</dbReference>
<gene>
    <name evidence="3" type="ORF">DH17_16885</name>
</gene>
<dbReference type="Pfam" id="PF09917">
    <property type="entry name" value="DUF2147"/>
    <property type="match status" value="1"/>
</dbReference>
<dbReference type="Gene3D" id="2.40.128.520">
    <property type="match status" value="1"/>
</dbReference>
<name>A0A0B2UC87_9GAMM</name>
<dbReference type="PANTHER" id="PTHR36919">
    <property type="entry name" value="BLR1215 PROTEIN"/>
    <property type="match status" value="1"/>
</dbReference>
<evidence type="ECO:0000313" key="3">
    <source>
        <dbReference type="EMBL" id="KHN66824.1"/>
    </source>
</evidence>
<reference evidence="3 4" key="1">
    <citation type="submission" date="2014-03" db="EMBL/GenBank/DDBJ databases">
        <title>Genome sequence of the diesel-degrader and plant-growth promoter Acinetobacter oleivorans PF-1 isolated from the roots of poplar tree.</title>
        <authorList>
            <person name="Gkorezis P."/>
            <person name="van Hamme J."/>
            <person name="Rineau F."/>
            <person name="Vangronsveld J."/>
            <person name="Francetti A."/>
        </authorList>
    </citation>
    <scope>NUCLEOTIDE SEQUENCE [LARGE SCALE GENOMIC DNA]</scope>
    <source>
        <strain evidence="3 4">PF1</strain>
    </source>
</reference>
<feature type="domain" description="DUF2147" evidence="2">
    <location>
        <begin position="27"/>
        <end position="143"/>
    </location>
</feature>
<evidence type="ECO:0000259" key="2">
    <source>
        <dbReference type="Pfam" id="PF09917"/>
    </source>
</evidence>
<keyword evidence="1" id="KW-0732">Signal</keyword>
<evidence type="ECO:0000313" key="4">
    <source>
        <dbReference type="Proteomes" id="UP000031012"/>
    </source>
</evidence>